<keyword evidence="3" id="KW-0847">Vitamin C</keyword>
<dbReference type="GO" id="GO:0008198">
    <property type="term" value="F:ferrous iron binding"/>
    <property type="evidence" value="ECO:0007669"/>
    <property type="project" value="TreeGrafter"/>
</dbReference>
<feature type="domain" description="Fe2OG dioxygenase" evidence="7">
    <location>
        <begin position="316"/>
        <end position="427"/>
    </location>
</feature>
<protein>
    <recommendedName>
        <fullName evidence="7">Fe2OG dioxygenase domain-containing protein</fullName>
    </recommendedName>
</protein>
<evidence type="ECO:0000313" key="9">
    <source>
        <dbReference type="Proteomes" id="UP000660262"/>
    </source>
</evidence>
<dbReference type="OrthoDB" id="76265at2759"/>
<dbReference type="PANTHER" id="PTHR12907:SF26">
    <property type="entry name" value="HIF PROLYL HYDROXYLASE, ISOFORM C"/>
    <property type="match status" value="1"/>
</dbReference>
<keyword evidence="4" id="KW-0223">Dioxygenase</keyword>
<evidence type="ECO:0000256" key="3">
    <source>
        <dbReference type="ARBA" id="ARBA00022896"/>
    </source>
</evidence>
<comment type="cofactor">
    <cofactor evidence="1">
        <name>L-ascorbate</name>
        <dbReference type="ChEBI" id="CHEBI:38290"/>
    </cofactor>
</comment>
<evidence type="ECO:0000256" key="2">
    <source>
        <dbReference type="ARBA" id="ARBA00022723"/>
    </source>
</evidence>
<dbReference type="GO" id="GO:0031543">
    <property type="term" value="F:peptidyl-proline dioxygenase activity"/>
    <property type="evidence" value="ECO:0007669"/>
    <property type="project" value="TreeGrafter"/>
</dbReference>
<dbReference type="Pfam" id="PF13640">
    <property type="entry name" value="2OG-FeII_Oxy_3"/>
    <property type="match status" value="1"/>
</dbReference>
<comment type="caution">
    <text evidence="8">The sequence shown here is derived from an EMBL/GenBank/DDBJ whole genome shotgun (WGS) entry which is preliminary data.</text>
</comment>
<dbReference type="GO" id="GO:0031418">
    <property type="term" value="F:L-ascorbic acid binding"/>
    <property type="evidence" value="ECO:0007669"/>
    <property type="project" value="UniProtKB-KW"/>
</dbReference>
<dbReference type="PROSITE" id="PS51471">
    <property type="entry name" value="FE2OG_OXY"/>
    <property type="match status" value="1"/>
</dbReference>
<dbReference type="Proteomes" id="UP000660262">
    <property type="component" value="Unassembled WGS sequence"/>
</dbReference>
<dbReference type="InterPro" id="IPR044862">
    <property type="entry name" value="Pro_4_hyd_alph_FE2OG_OXY"/>
</dbReference>
<dbReference type="GO" id="GO:0071456">
    <property type="term" value="P:cellular response to hypoxia"/>
    <property type="evidence" value="ECO:0007669"/>
    <property type="project" value="TreeGrafter"/>
</dbReference>
<keyword evidence="9" id="KW-1185">Reference proteome</keyword>
<gene>
    <name evidence="8" type="ORF">PPROV_000426900</name>
</gene>
<dbReference type="InterPro" id="IPR006620">
    <property type="entry name" value="Pro_4_hyd_alph"/>
</dbReference>
<evidence type="ECO:0000313" key="8">
    <source>
        <dbReference type="EMBL" id="GHP05519.1"/>
    </source>
</evidence>
<name>A0A830HJQ5_9CHLO</name>
<dbReference type="Gene3D" id="2.60.120.620">
    <property type="entry name" value="q2cbj1_9rhob like domain"/>
    <property type="match status" value="1"/>
</dbReference>
<keyword evidence="5" id="KW-0560">Oxidoreductase</keyword>
<evidence type="ECO:0000256" key="5">
    <source>
        <dbReference type="ARBA" id="ARBA00023002"/>
    </source>
</evidence>
<keyword evidence="6" id="KW-0408">Iron</keyword>
<dbReference type="EMBL" id="BNJQ01000010">
    <property type="protein sequence ID" value="GHP05519.1"/>
    <property type="molecule type" value="Genomic_DNA"/>
</dbReference>
<reference evidence="8" key="1">
    <citation type="submission" date="2020-10" db="EMBL/GenBank/DDBJ databases">
        <title>Unveiling of a novel bifunctional photoreceptor, Dualchrome1, isolated from a cosmopolitan green alga.</title>
        <authorList>
            <person name="Suzuki S."/>
            <person name="Kawachi M."/>
        </authorList>
    </citation>
    <scope>NUCLEOTIDE SEQUENCE</scope>
    <source>
        <strain evidence="8">NIES 2893</strain>
    </source>
</reference>
<evidence type="ECO:0000256" key="1">
    <source>
        <dbReference type="ARBA" id="ARBA00001961"/>
    </source>
</evidence>
<keyword evidence="2" id="KW-0479">Metal-binding</keyword>
<organism evidence="8 9">
    <name type="scientific">Pycnococcus provasolii</name>
    <dbReference type="NCBI Taxonomy" id="41880"/>
    <lineage>
        <taxon>Eukaryota</taxon>
        <taxon>Viridiplantae</taxon>
        <taxon>Chlorophyta</taxon>
        <taxon>Pseudoscourfieldiophyceae</taxon>
        <taxon>Pseudoscourfieldiales</taxon>
        <taxon>Pycnococcaceae</taxon>
        <taxon>Pycnococcus</taxon>
    </lineage>
</organism>
<evidence type="ECO:0000259" key="7">
    <source>
        <dbReference type="PROSITE" id="PS51471"/>
    </source>
</evidence>
<dbReference type="PANTHER" id="PTHR12907">
    <property type="entry name" value="EGL NINE HOMOLOG-RELATED"/>
    <property type="match status" value="1"/>
</dbReference>
<dbReference type="SMART" id="SM00702">
    <property type="entry name" value="P4Hc"/>
    <property type="match status" value="1"/>
</dbReference>
<sequence>MAMAPHHHPQPSCCTSRARAPWGRPCGKHAVVASSCLRHRNVHRAHIHASGLRLGGKETRVTTGTLSGTRSASSVSACSSVSASGVSGVFVVRNPARIVVYVGMSRDVAKTFADAKARGADTENLHLDVVHETTDADDMRSMWKATLAASVRESGALPVGNQPEHEQNAIWEKRNIPRAEAEPSPHIARAVKELVTKGYAIVDGVLDDNLAAAARQDAARLFDAGKVKSIESQRNRGRKDAIAMVSSGADGRARPGTPLAGVAFSTKQLVWEESGGGNDCPGLAAAASLLTSIPAALHAAAEEAGGVTCLTTHRVKAPAVLQLARYTDGEYYACHLDNDPRDATAADGPPGMRSIDRAVTAILYPNENPWDAASSGGELRMFFDEGRRTVDVSPAGGRLVLFDSRTVPHEVCASTRERWAISAWLADADE</sequence>
<evidence type="ECO:0000256" key="6">
    <source>
        <dbReference type="ARBA" id="ARBA00023004"/>
    </source>
</evidence>
<accession>A0A830HJQ5</accession>
<dbReference type="AlphaFoldDB" id="A0A830HJQ5"/>
<proteinExistence type="predicted"/>
<dbReference type="InterPro" id="IPR005123">
    <property type="entry name" value="Oxoglu/Fe-dep_dioxygenase_dom"/>
</dbReference>
<dbReference type="InterPro" id="IPR051559">
    <property type="entry name" value="HIF_prolyl_hydroxylases"/>
</dbReference>
<evidence type="ECO:0000256" key="4">
    <source>
        <dbReference type="ARBA" id="ARBA00022964"/>
    </source>
</evidence>